<feature type="transmembrane region" description="Helical" evidence="7">
    <location>
        <begin position="205"/>
        <end position="223"/>
    </location>
</feature>
<comment type="caution">
    <text evidence="10">The sequence shown here is derived from an EMBL/GenBank/DDBJ whole genome shotgun (WGS) entry which is preliminary data.</text>
</comment>
<feature type="transmembrane region" description="Helical" evidence="7">
    <location>
        <begin position="267"/>
        <end position="291"/>
    </location>
</feature>
<keyword evidence="3 7" id="KW-0812">Transmembrane</keyword>
<comment type="subcellular location">
    <subcellularLocation>
        <location evidence="1">Cell membrane</location>
        <topology evidence="1">Multi-pass membrane protein</topology>
    </subcellularLocation>
</comment>
<keyword evidence="11" id="KW-1185">Reference proteome</keyword>
<dbReference type="EMBL" id="JAHXCT010000006">
    <property type="protein sequence ID" value="MBW4769807.1"/>
    <property type="molecule type" value="Genomic_DNA"/>
</dbReference>
<dbReference type="InterPro" id="IPR010619">
    <property type="entry name" value="ThrE-like_N"/>
</dbReference>
<comment type="similarity">
    <text evidence="6">Belongs to the ThrE exporter (TC 2.A.79) family.</text>
</comment>
<name>A0ABS6YEZ1_9BACT</name>
<evidence type="ECO:0000256" key="1">
    <source>
        <dbReference type="ARBA" id="ARBA00004651"/>
    </source>
</evidence>
<gene>
    <name evidence="10" type="ORF">KZO38_08555</name>
</gene>
<feature type="transmembrane region" description="Helical" evidence="7">
    <location>
        <begin position="322"/>
        <end position="342"/>
    </location>
</feature>
<dbReference type="InterPro" id="IPR050539">
    <property type="entry name" value="ThrE_Dicarb/AminoAcid_Exp"/>
</dbReference>
<evidence type="ECO:0000313" key="10">
    <source>
        <dbReference type="EMBL" id="MBW4769807.1"/>
    </source>
</evidence>
<feature type="transmembrane region" description="Helical" evidence="7">
    <location>
        <begin position="142"/>
        <end position="160"/>
    </location>
</feature>
<keyword evidence="2" id="KW-1003">Cell membrane</keyword>
<dbReference type="InterPro" id="IPR024528">
    <property type="entry name" value="ThrE_2"/>
</dbReference>
<proteinExistence type="inferred from homology"/>
<organism evidence="10 11">
    <name type="scientific">Hoylesella nanceiensis</name>
    <dbReference type="NCBI Taxonomy" id="425941"/>
    <lineage>
        <taxon>Bacteria</taxon>
        <taxon>Pseudomonadati</taxon>
        <taxon>Bacteroidota</taxon>
        <taxon>Bacteroidia</taxon>
        <taxon>Bacteroidales</taxon>
        <taxon>Prevotellaceae</taxon>
        <taxon>Hoylesella</taxon>
    </lineage>
</organism>
<evidence type="ECO:0000256" key="2">
    <source>
        <dbReference type="ARBA" id="ARBA00022475"/>
    </source>
</evidence>
<feature type="domain" description="Threonine/Serine exporter ThrE" evidence="9">
    <location>
        <begin position="278"/>
        <end position="415"/>
    </location>
</feature>
<dbReference type="RefSeq" id="WP_219481887.1">
    <property type="nucleotide sequence ID" value="NZ_CAJZHJ010000054.1"/>
</dbReference>
<keyword evidence="5 7" id="KW-0472">Membrane</keyword>
<dbReference type="Proteomes" id="UP000788426">
    <property type="component" value="Unassembled WGS sequence"/>
</dbReference>
<dbReference type="PANTHER" id="PTHR34390">
    <property type="entry name" value="UPF0442 PROTEIN YJJB-RELATED"/>
    <property type="match status" value="1"/>
</dbReference>
<evidence type="ECO:0000256" key="3">
    <source>
        <dbReference type="ARBA" id="ARBA00022692"/>
    </source>
</evidence>
<keyword evidence="4 7" id="KW-1133">Transmembrane helix</keyword>
<feature type="transmembrane region" description="Helical" evidence="7">
    <location>
        <begin position="235"/>
        <end position="255"/>
    </location>
</feature>
<evidence type="ECO:0000259" key="8">
    <source>
        <dbReference type="Pfam" id="PF06738"/>
    </source>
</evidence>
<feature type="transmembrane region" description="Helical" evidence="7">
    <location>
        <begin position="298"/>
        <end position="316"/>
    </location>
</feature>
<evidence type="ECO:0000313" key="11">
    <source>
        <dbReference type="Proteomes" id="UP000788426"/>
    </source>
</evidence>
<accession>A0ABS6YEZ1</accession>
<dbReference type="Pfam" id="PF06738">
    <property type="entry name" value="ThrE"/>
    <property type="match status" value="1"/>
</dbReference>
<evidence type="ECO:0000256" key="5">
    <source>
        <dbReference type="ARBA" id="ARBA00023136"/>
    </source>
</evidence>
<evidence type="ECO:0000256" key="7">
    <source>
        <dbReference type="SAM" id="Phobius"/>
    </source>
</evidence>
<feature type="domain" description="Threonine/serine exporter-like N-terminal" evidence="8">
    <location>
        <begin position="17"/>
        <end position="252"/>
    </location>
</feature>
<feature type="transmembrane region" description="Helical" evidence="7">
    <location>
        <begin position="393"/>
        <end position="418"/>
    </location>
</feature>
<sequence length="429" mass="47634">MQHEDIHKDLKEKAIFLAEYAATLEAVGAQTSRTSYNTKRIAKSFGYWCNMVMLPNSVSVTLHNENREHSYTYVKKTPELGLNFNINMKLSHLSWLASDNNFSLDELWTRFKKIVSEPRESRWTVLVLASLANAAFCRLFDGNYTSIAIVFIATFVGFFVRQELLKRHWHILAVFTISSFISTMIGSTDYLFFHGGTEDMSLGTSMLYLVPGVPIINGVMDMIDHHVLNGIARLTKAFMLVVCIAVGLTFTVILLDVNPLTVTKVSYPNVLLAAVKDGLFATIAGLGFAVISNPPRKALLITAVLACVGHGIRYFLMHHESLMLDQVTASSIAGLSIGLLAIPAAMKIHYPAEGFAFPALLPMVPGMFAYKAIRDLIGLVRTPDTTNDCVNMFFHNATLTILVMMGMVACCVIPIFIFHKQSYSVTRDE</sequence>
<reference evidence="10 11" key="1">
    <citation type="submission" date="2021-07" db="EMBL/GenBank/DDBJ databases">
        <title>Genomic diversity and antimicrobial resistance of Prevotella spp. isolated from chronic lung disease airways.</title>
        <authorList>
            <person name="Webb K.A."/>
            <person name="Olagoke O.S."/>
            <person name="Baird T."/>
            <person name="Neill J."/>
            <person name="Pham A."/>
            <person name="Wells T.J."/>
            <person name="Ramsay K.A."/>
            <person name="Bell S.C."/>
            <person name="Sarovich D.S."/>
            <person name="Price E.P."/>
        </authorList>
    </citation>
    <scope>NUCLEOTIDE SEQUENCE [LARGE SCALE GENOMIC DNA]</scope>
    <source>
        <strain evidence="10 11">SCHI0011.S.12</strain>
    </source>
</reference>
<feature type="transmembrane region" description="Helical" evidence="7">
    <location>
        <begin position="172"/>
        <end position="193"/>
    </location>
</feature>
<dbReference type="PANTHER" id="PTHR34390:SF2">
    <property type="entry name" value="SUCCINATE TRANSPORTER SUBUNIT YJJP-RELATED"/>
    <property type="match status" value="1"/>
</dbReference>
<evidence type="ECO:0000256" key="6">
    <source>
        <dbReference type="ARBA" id="ARBA00034125"/>
    </source>
</evidence>
<evidence type="ECO:0000256" key="4">
    <source>
        <dbReference type="ARBA" id="ARBA00022989"/>
    </source>
</evidence>
<dbReference type="Pfam" id="PF12821">
    <property type="entry name" value="ThrE_2"/>
    <property type="match status" value="1"/>
</dbReference>
<evidence type="ECO:0000259" key="9">
    <source>
        <dbReference type="Pfam" id="PF12821"/>
    </source>
</evidence>
<feature type="transmembrane region" description="Helical" evidence="7">
    <location>
        <begin position="354"/>
        <end position="373"/>
    </location>
</feature>
<protein>
    <submittedName>
        <fullName evidence="10">Threonine/serine exporter family protein</fullName>
    </submittedName>
</protein>